<gene>
    <name evidence="1" type="ORF">M0R45_007296</name>
</gene>
<organism evidence="1 2">
    <name type="scientific">Rubus argutus</name>
    <name type="common">Southern blackberry</name>
    <dbReference type="NCBI Taxonomy" id="59490"/>
    <lineage>
        <taxon>Eukaryota</taxon>
        <taxon>Viridiplantae</taxon>
        <taxon>Streptophyta</taxon>
        <taxon>Embryophyta</taxon>
        <taxon>Tracheophyta</taxon>
        <taxon>Spermatophyta</taxon>
        <taxon>Magnoliopsida</taxon>
        <taxon>eudicotyledons</taxon>
        <taxon>Gunneridae</taxon>
        <taxon>Pentapetalae</taxon>
        <taxon>rosids</taxon>
        <taxon>fabids</taxon>
        <taxon>Rosales</taxon>
        <taxon>Rosaceae</taxon>
        <taxon>Rosoideae</taxon>
        <taxon>Rosoideae incertae sedis</taxon>
        <taxon>Rubus</taxon>
    </lineage>
</organism>
<dbReference type="EMBL" id="JBEDUW010000002">
    <property type="protein sequence ID" value="KAK9941594.1"/>
    <property type="molecule type" value="Genomic_DNA"/>
</dbReference>
<dbReference type="AlphaFoldDB" id="A0AAW1Y0A3"/>
<comment type="caution">
    <text evidence="1">The sequence shown here is derived from an EMBL/GenBank/DDBJ whole genome shotgun (WGS) entry which is preliminary data.</text>
</comment>
<dbReference type="Proteomes" id="UP001457282">
    <property type="component" value="Unassembled WGS sequence"/>
</dbReference>
<protein>
    <submittedName>
        <fullName evidence="1">Uncharacterized protein</fullName>
    </submittedName>
</protein>
<sequence length="112" mass="12674">MTNTTTNLQFHKPNSLTEKSTAQSFHLCAQPSTLLNATVSTTCLRLEKPTSLRQCQAQLGIAHDTQARAPCWTRLDSIFHWKLQLDNHESRNTITTTTVDRFTADRWCACPV</sequence>
<reference evidence="1 2" key="1">
    <citation type="journal article" date="2023" name="G3 (Bethesda)">
        <title>A chromosome-length genome assembly and annotation of blackberry (Rubus argutus, cv. 'Hillquist').</title>
        <authorList>
            <person name="Bruna T."/>
            <person name="Aryal R."/>
            <person name="Dudchenko O."/>
            <person name="Sargent D.J."/>
            <person name="Mead D."/>
            <person name="Buti M."/>
            <person name="Cavallini A."/>
            <person name="Hytonen T."/>
            <person name="Andres J."/>
            <person name="Pham M."/>
            <person name="Weisz D."/>
            <person name="Mascagni F."/>
            <person name="Usai G."/>
            <person name="Natali L."/>
            <person name="Bassil N."/>
            <person name="Fernandez G.E."/>
            <person name="Lomsadze A."/>
            <person name="Armour M."/>
            <person name="Olukolu B."/>
            <person name="Poorten T."/>
            <person name="Britton C."/>
            <person name="Davik J."/>
            <person name="Ashrafi H."/>
            <person name="Aiden E.L."/>
            <person name="Borodovsky M."/>
            <person name="Worthington M."/>
        </authorList>
    </citation>
    <scope>NUCLEOTIDE SEQUENCE [LARGE SCALE GENOMIC DNA]</scope>
    <source>
        <strain evidence="1">PI 553951</strain>
    </source>
</reference>
<evidence type="ECO:0000313" key="1">
    <source>
        <dbReference type="EMBL" id="KAK9941594.1"/>
    </source>
</evidence>
<accession>A0AAW1Y0A3</accession>
<evidence type="ECO:0000313" key="2">
    <source>
        <dbReference type="Proteomes" id="UP001457282"/>
    </source>
</evidence>
<keyword evidence="2" id="KW-1185">Reference proteome</keyword>
<proteinExistence type="predicted"/>
<name>A0AAW1Y0A3_RUBAR</name>